<organism evidence="2 3">
    <name type="scientific">Zopfia rhizophila CBS 207.26</name>
    <dbReference type="NCBI Taxonomy" id="1314779"/>
    <lineage>
        <taxon>Eukaryota</taxon>
        <taxon>Fungi</taxon>
        <taxon>Dikarya</taxon>
        <taxon>Ascomycota</taxon>
        <taxon>Pezizomycotina</taxon>
        <taxon>Dothideomycetes</taxon>
        <taxon>Dothideomycetes incertae sedis</taxon>
        <taxon>Zopfiaceae</taxon>
        <taxon>Zopfia</taxon>
    </lineage>
</organism>
<keyword evidence="3" id="KW-1185">Reference proteome</keyword>
<proteinExistence type="predicted"/>
<dbReference type="EMBL" id="ML994626">
    <property type="protein sequence ID" value="KAF2187648.1"/>
    <property type="molecule type" value="Genomic_DNA"/>
</dbReference>
<feature type="region of interest" description="Disordered" evidence="1">
    <location>
        <begin position="1"/>
        <end position="30"/>
    </location>
</feature>
<name>A0A6A6EAU5_9PEZI</name>
<accession>A0A6A6EAU5</accession>
<dbReference type="AlphaFoldDB" id="A0A6A6EAU5"/>
<evidence type="ECO:0000313" key="2">
    <source>
        <dbReference type="EMBL" id="KAF2187648.1"/>
    </source>
</evidence>
<evidence type="ECO:0000313" key="3">
    <source>
        <dbReference type="Proteomes" id="UP000800200"/>
    </source>
</evidence>
<reference evidence="2" key="1">
    <citation type="journal article" date="2020" name="Stud. Mycol.">
        <title>101 Dothideomycetes genomes: a test case for predicting lifestyles and emergence of pathogens.</title>
        <authorList>
            <person name="Haridas S."/>
            <person name="Albert R."/>
            <person name="Binder M."/>
            <person name="Bloem J."/>
            <person name="Labutti K."/>
            <person name="Salamov A."/>
            <person name="Andreopoulos B."/>
            <person name="Baker S."/>
            <person name="Barry K."/>
            <person name="Bills G."/>
            <person name="Bluhm B."/>
            <person name="Cannon C."/>
            <person name="Castanera R."/>
            <person name="Culley D."/>
            <person name="Daum C."/>
            <person name="Ezra D."/>
            <person name="Gonzalez J."/>
            <person name="Henrissat B."/>
            <person name="Kuo A."/>
            <person name="Liang C."/>
            <person name="Lipzen A."/>
            <person name="Lutzoni F."/>
            <person name="Magnuson J."/>
            <person name="Mondo S."/>
            <person name="Nolan M."/>
            <person name="Ohm R."/>
            <person name="Pangilinan J."/>
            <person name="Park H.-J."/>
            <person name="Ramirez L."/>
            <person name="Alfaro M."/>
            <person name="Sun H."/>
            <person name="Tritt A."/>
            <person name="Yoshinaga Y."/>
            <person name="Zwiers L.-H."/>
            <person name="Turgeon B."/>
            <person name="Goodwin S."/>
            <person name="Spatafora J."/>
            <person name="Crous P."/>
            <person name="Grigoriev I."/>
        </authorList>
    </citation>
    <scope>NUCLEOTIDE SEQUENCE</scope>
    <source>
        <strain evidence="2">CBS 207.26</strain>
    </source>
</reference>
<dbReference type="Proteomes" id="UP000800200">
    <property type="component" value="Unassembled WGS sequence"/>
</dbReference>
<sequence length="119" mass="12557">MSTQSGNAAPRAKDQKPIPQMASRLVVGRGDIKKLVASPEYQTKKQKKESLVAKSFHAAFGQIRQPDAPSTQHAQFNNLGSTPAASNTASAQQPAARHCPGNTDSGIPLDPLTGSDDHV</sequence>
<feature type="compositionally biased region" description="Polar residues" evidence="1">
    <location>
        <begin position="68"/>
        <end position="93"/>
    </location>
</feature>
<feature type="region of interest" description="Disordered" evidence="1">
    <location>
        <begin position="62"/>
        <end position="119"/>
    </location>
</feature>
<evidence type="ECO:0000256" key="1">
    <source>
        <dbReference type="SAM" id="MobiDB-lite"/>
    </source>
</evidence>
<protein>
    <submittedName>
        <fullName evidence="2">Uncharacterized protein</fullName>
    </submittedName>
</protein>
<gene>
    <name evidence="2" type="ORF">K469DRAFT_704573</name>
</gene>